<dbReference type="Pfam" id="PF00646">
    <property type="entry name" value="F-box"/>
    <property type="match status" value="1"/>
</dbReference>
<evidence type="ECO:0000259" key="1">
    <source>
        <dbReference type="Pfam" id="PF00646"/>
    </source>
</evidence>
<dbReference type="GO" id="GO:0016020">
    <property type="term" value="C:membrane"/>
    <property type="evidence" value="ECO:0007669"/>
    <property type="project" value="TreeGrafter"/>
</dbReference>
<sequence>MTVQSLPIGGWNDLPPELWCDVINRIDSGYHGVIACVSRSLHANVRDCEQSRKCGRTSVPHSSQPRTYVRRNVLSMKSASSRRLPIRVSLICRYGGSVMLSWARAAGCPWNARLAASLATLGGAAAIRMLRWAREENMPPCPWDSEVCNIAAEAGDIELLSWAYENGCPWGPDTAIAAARKGQLETLKWLRQHGCPWSDSAAPAGQRAAAGGHLAVLQWLTTEGFTCDKNTAATAAAGGHLEVLKWLRNSLNCEWGKETTVAAARGGHLELLKWARAHGCPWDGSACEAAASGGHLHILQFLNESGCPCDWRAQAAAAQAGHNDVLKWIRLHSL</sequence>
<dbReference type="Gene3D" id="1.25.40.20">
    <property type="entry name" value="Ankyrin repeat-containing domain"/>
    <property type="match status" value="1"/>
</dbReference>
<gene>
    <name evidence="2" type="ORF">TSPGSL018_15825</name>
</gene>
<dbReference type="GO" id="GO:0005783">
    <property type="term" value="C:endoplasmic reticulum"/>
    <property type="evidence" value="ECO:0007669"/>
    <property type="project" value="TreeGrafter"/>
</dbReference>
<evidence type="ECO:0000313" key="2">
    <source>
        <dbReference type="EMBL" id="JAC65529.1"/>
    </source>
</evidence>
<dbReference type="GO" id="GO:0046513">
    <property type="term" value="P:ceramide biosynthetic process"/>
    <property type="evidence" value="ECO:0007669"/>
    <property type="project" value="TreeGrafter"/>
</dbReference>
<dbReference type="AlphaFoldDB" id="A0A061R459"/>
<dbReference type="PANTHER" id="PTHR12393">
    <property type="entry name" value="SPHINGOMYELIN PHOSPHODIESTERASE RELATED"/>
    <property type="match status" value="1"/>
</dbReference>
<reference evidence="2" key="1">
    <citation type="submission" date="2014-05" db="EMBL/GenBank/DDBJ databases">
        <title>The transcriptome of the halophilic microalga Tetraselmis sp. GSL018 isolated from the Great Salt Lake, Utah.</title>
        <authorList>
            <person name="Jinkerson R.E."/>
            <person name="D'Adamo S."/>
            <person name="Posewitz M.C."/>
        </authorList>
    </citation>
    <scope>NUCLEOTIDE SEQUENCE</scope>
    <source>
        <strain evidence="2">GSL018</strain>
    </source>
</reference>
<feature type="domain" description="F-box" evidence="1">
    <location>
        <begin position="11"/>
        <end position="48"/>
    </location>
</feature>
<dbReference type="EMBL" id="GBEZ01021202">
    <property type="protein sequence ID" value="JAC65529.1"/>
    <property type="molecule type" value="Transcribed_RNA"/>
</dbReference>
<organism evidence="2">
    <name type="scientific">Tetraselmis sp. GSL018</name>
    <dbReference type="NCBI Taxonomy" id="582737"/>
    <lineage>
        <taxon>Eukaryota</taxon>
        <taxon>Viridiplantae</taxon>
        <taxon>Chlorophyta</taxon>
        <taxon>core chlorophytes</taxon>
        <taxon>Chlorodendrophyceae</taxon>
        <taxon>Chlorodendrales</taxon>
        <taxon>Chlorodendraceae</taxon>
        <taxon>Tetraselmis</taxon>
    </lineage>
</organism>
<dbReference type="PANTHER" id="PTHR12393:SF6">
    <property type="entry name" value="SPHINGOMYELIN PHOSPHODIESTERASE 2"/>
    <property type="match status" value="1"/>
</dbReference>
<dbReference type="GO" id="GO:0071944">
    <property type="term" value="C:cell periphery"/>
    <property type="evidence" value="ECO:0007669"/>
    <property type="project" value="TreeGrafter"/>
</dbReference>
<dbReference type="InterPro" id="IPR036770">
    <property type="entry name" value="Ankyrin_rpt-contain_sf"/>
</dbReference>
<dbReference type="GO" id="GO:0030149">
    <property type="term" value="P:sphingolipid catabolic process"/>
    <property type="evidence" value="ECO:0007669"/>
    <property type="project" value="TreeGrafter"/>
</dbReference>
<protein>
    <recommendedName>
        <fullName evidence="1">F-box domain-containing protein</fullName>
    </recommendedName>
</protein>
<accession>A0A061R459</accession>
<dbReference type="GO" id="GO:0004620">
    <property type="term" value="F:phospholipase activity"/>
    <property type="evidence" value="ECO:0007669"/>
    <property type="project" value="TreeGrafter"/>
</dbReference>
<dbReference type="InterPro" id="IPR001810">
    <property type="entry name" value="F-box_dom"/>
</dbReference>
<name>A0A061R459_9CHLO</name>
<dbReference type="SUPFAM" id="SSF48403">
    <property type="entry name" value="Ankyrin repeat"/>
    <property type="match status" value="1"/>
</dbReference>
<proteinExistence type="predicted"/>